<keyword evidence="3" id="KW-1185">Reference proteome</keyword>
<proteinExistence type="predicted"/>
<feature type="region of interest" description="Disordered" evidence="1">
    <location>
        <begin position="158"/>
        <end position="178"/>
    </location>
</feature>
<name>A0A4P9W5E8_9FUNG</name>
<organism evidence="2 3">
    <name type="scientific">Blyttiomyces helicus</name>
    <dbReference type="NCBI Taxonomy" id="388810"/>
    <lineage>
        <taxon>Eukaryota</taxon>
        <taxon>Fungi</taxon>
        <taxon>Fungi incertae sedis</taxon>
        <taxon>Chytridiomycota</taxon>
        <taxon>Chytridiomycota incertae sedis</taxon>
        <taxon>Chytridiomycetes</taxon>
        <taxon>Chytridiomycetes incertae sedis</taxon>
        <taxon>Blyttiomyces</taxon>
    </lineage>
</organism>
<evidence type="ECO:0000313" key="2">
    <source>
        <dbReference type="EMBL" id="RKO86128.1"/>
    </source>
</evidence>
<dbReference type="Proteomes" id="UP000269721">
    <property type="component" value="Unassembled WGS sequence"/>
</dbReference>
<feature type="compositionally biased region" description="Polar residues" evidence="1">
    <location>
        <begin position="162"/>
        <end position="178"/>
    </location>
</feature>
<dbReference type="EMBL" id="KZ998452">
    <property type="protein sequence ID" value="RKO86128.1"/>
    <property type="molecule type" value="Genomic_DNA"/>
</dbReference>
<evidence type="ECO:0000256" key="1">
    <source>
        <dbReference type="SAM" id="MobiDB-lite"/>
    </source>
</evidence>
<accession>A0A4P9W5E8</accession>
<dbReference type="AlphaFoldDB" id="A0A4P9W5E8"/>
<gene>
    <name evidence="2" type="ORF">BDK51DRAFT_47230</name>
</gene>
<sequence>MDDDGRRNAVPTALGLKELQVALRGEMGTSAGSWSRGAASRHPCYKIQQPDPQTLARPKSSLRPTMMNINSLLLVPTATVLCFLVPSASAGGGSSPGPNSSYFGHYQHCFDFCLCPHSSSAHHWTLLLIDPGSSANGKKKAKIALTCEVECSEESSDLQIGGNRSSHNPSPAPTTNRSPAWFVRLGETRGCLGDDAREVVDVERLQSSSPTCAMRNGLSNQLSID</sequence>
<reference evidence="3" key="1">
    <citation type="journal article" date="2018" name="Nat. Microbiol.">
        <title>Leveraging single-cell genomics to expand the fungal tree of life.</title>
        <authorList>
            <person name="Ahrendt S.R."/>
            <person name="Quandt C.A."/>
            <person name="Ciobanu D."/>
            <person name="Clum A."/>
            <person name="Salamov A."/>
            <person name="Andreopoulos B."/>
            <person name="Cheng J.F."/>
            <person name="Woyke T."/>
            <person name="Pelin A."/>
            <person name="Henrissat B."/>
            <person name="Reynolds N.K."/>
            <person name="Benny G.L."/>
            <person name="Smith M.E."/>
            <person name="James T.Y."/>
            <person name="Grigoriev I.V."/>
        </authorList>
    </citation>
    <scope>NUCLEOTIDE SEQUENCE [LARGE SCALE GENOMIC DNA]</scope>
</reference>
<protein>
    <submittedName>
        <fullName evidence="2">Uncharacterized protein</fullName>
    </submittedName>
</protein>
<evidence type="ECO:0000313" key="3">
    <source>
        <dbReference type="Proteomes" id="UP000269721"/>
    </source>
</evidence>